<dbReference type="AlphaFoldDB" id="A0A1M4NHX2"/>
<dbReference type="InterPro" id="IPR003678">
    <property type="entry name" value="Put_OMP"/>
</dbReference>
<reference evidence="1" key="1">
    <citation type="submission" date="2016-10" db="EMBL/GenBank/DDBJ databases">
        <title>Proteomic and phylogenetic analysis of the outer membrane protein repertoire of gastric Helicobacter species.</title>
        <authorList>
            <person name="Joosten M."/>
        </authorList>
    </citation>
    <scope>NUCLEOTIDE SEQUENCE</scope>
    <source>
        <strain evidence="1">14</strain>
    </source>
</reference>
<accession>A0A1M4NHX2</accession>
<sequence length="535" mass="60679">MSLAFVALHSQEINHVKMQSQCTREFELNTRTPSKSKWLKSALLLAQLGSLHALDYKLSGELDLFSKVGFNNSPLNSKLGIYPTESFSSVTGNVYFNVGLLPKHVADHKLRFGIGGEVGGVIYDGTKLRIDHGHDDQRFGSVIYNFIGGWHGYFFDKYWSPSYAGTSQSASLHARPYVLDNAYLDYNYKDVFGFKLGRYTANIDLMSGSNQGWELYYKPTKNLKLWWWSSYGRGLAFNSWIYEFYAVVPYLKKDGQYINYGWHGTSATYDYKNLSTEFYYYFSPKTYNAPGIKLSYDTNKNFKQVGFRSQSLIMLTVPIYYSGWYNPKTGLYSIWDAASHGSAVGKYGVTLNLRQIFRWNKFTYIIGLYNTFGNSDAYLGAHTMPMGNNTSYVNDIYGMVAYDFWDNTVYDGIADAATNANTTTIYGSVGSVYKKFAWSIFGRVSNANKDFKGHRGRSNEYSAALSLDYAFTRSLFFHVKVEYYGVQMHRGYLAGLPGLTALPTFSCSPGNTNCSVPKANYQDRSHLMANLTLKF</sequence>
<dbReference type="EMBL" id="LT633322">
    <property type="protein sequence ID" value="SFZ71704.1"/>
    <property type="molecule type" value="Genomic_DNA"/>
</dbReference>
<evidence type="ECO:0000313" key="1">
    <source>
        <dbReference type="EMBL" id="SFZ71704.1"/>
    </source>
</evidence>
<name>A0A1M4NHX2_HELBI</name>
<gene>
    <name evidence="1" type="primary">omp199</name>
</gene>
<protein>
    <submittedName>
        <fullName evidence="1">OMP199</fullName>
    </submittedName>
</protein>
<organism evidence="1">
    <name type="scientific">Helicobacter bizzozeronii</name>
    <dbReference type="NCBI Taxonomy" id="56877"/>
    <lineage>
        <taxon>Bacteria</taxon>
        <taxon>Pseudomonadati</taxon>
        <taxon>Campylobacterota</taxon>
        <taxon>Epsilonproteobacteria</taxon>
        <taxon>Campylobacterales</taxon>
        <taxon>Helicobacteraceae</taxon>
        <taxon>Helicobacter</taxon>
    </lineage>
</organism>
<dbReference type="Pfam" id="PF02521">
    <property type="entry name" value="HP_OMP_2"/>
    <property type="match status" value="1"/>
</dbReference>
<proteinExistence type="predicted"/>